<dbReference type="InterPro" id="IPR000504">
    <property type="entry name" value="RRM_dom"/>
</dbReference>
<evidence type="ECO:0000259" key="7">
    <source>
        <dbReference type="PROSITE" id="PS50102"/>
    </source>
</evidence>
<comment type="similarity">
    <text evidence="1">Belongs to the RRM IMP/VICKZ family.</text>
</comment>
<feature type="domain" description="RRM" evidence="7">
    <location>
        <begin position="2"/>
        <end position="73"/>
    </location>
</feature>
<dbReference type="PROSITE" id="PS50102">
    <property type="entry name" value="RRM"/>
    <property type="match status" value="2"/>
</dbReference>
<keyword evidence="9" id="KW-1185">Reference proteome</keyword>
<dbReference type="SUPFAM" id="SSF54791">
    <property type="entry name" value="Eukaryotic type KH-domain (KH-domain type I)"/>
    <property type="match status" value="4"/>
</dbReference>
<dbReference type="InterPro" id="IPR004088">
    <property type="entry name" value="KH_dom_type_1"/>
</dbReference>
<comment type="caution">
    <text evidence="8">The sequence shown here is derived from an EMBL/GenBank/DDBJ whole genome shotgun (WGS) entry which is preliminary data.</text>
</comment>
<evidence type="ECO:0000256" key="5">
    <source>
        <dbReference type="ARBA" id="ARBA00022845"/>
    </source>
</evidence>
<evidence type="ECO:0000256" key="3">
    <source>
        <dbReference type="ARBA" id="ARBA00022737"/>
    </source>
</evidence>
<dbReference type="GO" id="GO:0006417">
    <property type="term" value="P:regulation of translation"/>
    <property type="evidence" value="ECO:0007669"/>
    <property type="project" value="UniProtKB-KW"/>
</dbReference>
<dbReference type="CDD" id="cd22400">
    <property type="entry name" value="KH-I_IGF2BP_rpt1"/>
    <property type="match status" value="1"/>
</dbReference>
<dbReference type="InterPro" id="IPR012677">
    <property type="entry name" value="Nucleotide-bd_a/b_plait_sf"/>
</dbReference>
<dbReference type="SUPFAM" id="SSF54928">
    <property type="entry name" value="RNA-binding domain, RBD"/>
    <property type="match status" value="1"/>
</dbReference>
<dbReference type="EMBL" id="BLXT01008609">
    <property type="protein sequence ID" value="GFO50439.1"/>
    <property type="molecule type" value="Genomic_DNA"/>
</dbReference>
<dbReference type="PROSITE" id="PS50084">
    <property type="entry name" value="KH_TYPE_1"/>
    <property type="match status" value="4"/>
</dbReference>
<evidence type="ECO:0000256" key="2">
    <source>
        <dbReference type="ARBA" id="ARBA00022448"/>
    </source>
</evidence>
<dbReference type="GO" id="GO:0003723">
    <property type="term" value="F:RNA binding"/>
    <property type="evidence" value="ECO:0007669"/>
    <property type="project" value="UniProtKB-UniRule"/>
</dbReference>
<dbReference type="InterPro" id="IPR035979">
    <property type="entry name" value="RBD_domain_sf"/>
</dbReference>
<name>A0AAV4E1T0_9GAST</name>
<dbReference type="SMART" id="SM00360">
    <property type="entry name" value="RRM"/>
    <property type="match status" value="2"/>
</dbReference>
<dbReference type="InterPro" id="IPR004087">
    <property type="entry name" value="KH_dom"/>
</dbReference>
<protein>
    <submittedName>
        <fullName evidence="8">Insulin-like growth factor 2 mRNA-binding protein</fullName>
    </submittedName>
</protein>
<dbReference type="AlphaFoldDB" id="A0AAV4E1T0"/>
<dbReference type="Pfam" id="PF00013">
    <property type="entry name" value="KH_1"/>
    <property type="match status" value="4"/>
</dbReference>
<evidence type="ECO:0000256" key="6">
    <source>
        <dbReference type="PROSITE-ProRule" id="PRU00176"/>
    </source>
</evidence>
<dbReference type="Gene3D" id="3.30.70.330">
    <property type="match status" value="2"/>
</dbReference>
<keyword evidence="3" id="KW-0677">Repeat</keyword>
<dbReference type="CDD" id="cd22403">
    <property type="entry name" value="KH-I_IGF2BP_rpt4"/>
    <property type="match status" value="1"/>
</dbReference>
<dbReference type="Proteomes" id="UP000735302">
    <property type="component" value="Unassembled WGS sequence"/>
</dbReference>
<keyword evidence="2" id="KW-0813">Transport</keyword>
<dbReference type="SMART" id="SM00322">
    <property type="entry name" value="KH"/>
    <property type="match status" value="4"/>
</dbReference>
<evidence type="ECO:0000313" key="9">
    <source>
        <dbReference type="Proteomes" id="UP000735302"/>
    </source>
</evidence>
<dbReference type="PANTHER" id="PTHR10288">
    <property type="entry name" value="KH DOMAIN CONTAINING RNA BINDING PROTEIN"/>
    <property type="match status" value="1"/>
</dbReference>
<reference evidence="8 9" key="1">
    <citation type="journal article" date="2021" name="Elife">
        <title>Chloroplast acquisition without the gene transfer in kleptoplastic sea slugs, Plakobranchus ocellatus.</title>
        <authorList>
            <person name="Maeda T."/>
            <person name="Takahashi S."/>
            <person name="Yoshida T."/>
            <person name="Shimamura S."/>
            <person name="Takaki Y."/>
            <person name="Nagai Y."/>
            <person name="Toyoda A."/>
            <person name="Suzuki Y."/>
            <person name="Arimoto A."/>
            <person name="Ishii H."/>
            <person name="Satoh N."/>
            <person name="Nishiyama T."/>
            <person name="Hasebe M."/>
            <person name="Maruyama T."/>
            <person name="Minagawa J."/>
            <person name="Obokata J."/>
            <person name="Shigenobu S."/>
        </authorList>
    </citation>
    <scope>NUCLEOTIDE SEQUENCE [LARGE SCALE GENOMIC DNA]</scope>
</reference>
<keyword evidence="4" id="KW-0509">mRNA transport</keyword>
<organism evidence="8 9">
    <name type="scientific">Plakobranchus ocellatus</name>
    <dbReference type="NCBI Taxonomy" id="259542"/>
    <lineage>
        <taxon>Eukaryota</taxon>
        <taxon>Metazoa</taxon>
        <taxon>Spiralia</taxon>
        <taxon>Lophotrochozoa</taxon>
        <taxon>Mollusca</taxon>
        <taxon>Gastropoda</taxon>
        <taxon>Heterobranchia</taxon>
        <taxon>Euthyneura</taxon>
        <taxon>Panpulmonata</taxon>
        <taxon>Sacoglossa</taxon>
        <taxon>Placobranchoidea</taxon>
        <taxon>Plakobranchidae</taxon>
        <taxon>Plakobranchus</taxon>
    </lineage>
</organism>
<gene>
    <name evidence="8" type="ORF">PoB_007694400</name>
</gene>
<evidence type="ECO:0000256" key="1">
    <source>
        <dbReference type="ARBA" id="ARBA00009094"/>
    </source>
</evidence>
<keyword evidence="5" id="KW-0810">Translation regulation</keyword>
<dbReference type="GO" id="GO:0051028">
    <property type="term" value="P:mRNA transport"/>
    <property type="evidence" value="ECO:0007669"/>
    <property type="project" value="UniProtKB-KW"/>
</dbReference>
<dbReference type="Gene3D" id="3.30.310.210">
    <property type="match status" value="1"/>
</dbReference>
<feature type="domain" description="RRM" evidence="7">
    <location>
        <begin position="80"/>
        <end position="154"/>
    </location>
</feature>
<dbReference type="Gene3D" id="3.30.1370.10">
    <property type="entry name" value="K Homology domain, type 1"/>
    <property type="match status" value="2"/>
</dbReference>
<evidence type="ECO:0000313" key="8">
    <source>
        <dbReference type="EMBL" id="GFO50439.1"/>
    </source>
</evidence>
<dbReference type="InterPro" id="IPR036612">
    <property type="entry name" value="KH_dom_type_1_sf"/>
</dbReference>
<dbReference type="CDD" id="cd22401">
    <property type="entry name" value="KH-I_IGF2BP_rpt2"/>
    <property type="match status" value="1"/>
</dbReference>
<dbReference type="Pfam" id="PF00076">
    <property type="entry name" value="RRM_1"/>
    <property type="match status" value="1"/>
</dbReference>
<proteinExistence type="inferred from homology"/>
<accession>A0AAV4E1T0</accession>
<keyword evidence="6" id="KW-0694">RNA-binding</keyword>
<evidence type="ECO:0000256" key="4">
    <source>
        <dbReference type="ARBA" id="ARBA00022816"/>
    </source>
</evidence>
<sequence>MEKVFIGNLSADVNEESLRKLLSQHDISFNNIVMKRNFAFVTVHDKISVDDIVKKLNGFNMNGSVLQAEPSNGKRNRKSNKIQIKNLSPHIMKGQIEDLVNAMSSSQKKFEQAFSEGLLYVTFNTPEEAEECVEQLNDYCFEDGSRIKVEFYKNQRRSNRSNSNSNAGAARQDLPLRMVVESDYVGAIIGKQGQTIRKITSESRARVDIHRRESHVPDTLVTIKGSPESCSKACREIMSVVHQEAASMHKSNIPFRILCPNSICGRIIGKQGNVIKVFMEKTGTNIVVSSFDPFPGGLMDSNSCFIDRVITITGSLESCSEAEEMISEKMRQCFEQDAGSFQFGAQQQMMFPSMPSLSMIPSMTPYHNMRPPMSYMGSGYYPGGFGGHNQLQQQLEVVQLYVPEKSVGAVIGSKGQNIKNIMRLSDARIKILGANDKNGSGENHPFNHSGDERKAVISGTSEAQWKAQFYIFEKVKNELRLAAHDEVHLRTEIMVPKQSIGRIIGKAGQNVKEMQRVSGAIVQLPTEEQGDVDEVPVTIIGHFYATQSAQRRVRSLVNTFSRAQPAPRRTRPGAPQQLI</sequence>